<dbReference type="EMBL" id="DVND01000131">
    <property type="protein sequence ID" value="HIU48696.1"/>
    <property type="molecule type" value="Genomic_DNA"/>
</dbReference>
<evidence type="ECO:0000313" key="2">
    <source>
        <dbReference type="EMBL" id="HIU48696.1"/>
    </source>
</evidence>
<accession>A0A9D1S6H2</accession>
<protein>
    <submittedName>
        <fullName evidence="2">Uncharacterized protein</fullName>
    </submittedName>
</protein>
<gene>
    <name evidence="2" type="ORF">IAB04_04985</name>
</gene>
<sequence length="86" mass="9590">MKNSTKQVVILDNFTSPYIHQAILILKDYNPAMEHKIIAEAEQIVASYFQTPQEDAPPPKKPVLPWLISGISIVCSIALYISSLAH</sequence>
<keyword evidence="1" id="KW-0812">Transmembrane</keyword>
<comment type="caution">
    <text evidence="2">The sequence shown here is derived from an EMBL/GenBank/DDBJ whole genome shotgun (WGS) entry which is preliminary data.</text>
</comment>
<evidence type="ECO:0000256" key="1">
    <source>
        <dbReference type="SAM" id="Phobius"/>
    </source>
</evidence>
<keyword evidence="1" id="KW-0472">Membrane</keyword>
<name>A0A9D1S6H2_9FIRM</name>
<organism evidence="2 3">
    <name type="scientific">Candidatus Avimonoglobus intestinipullorum</name>
    <dbReference type="NCBI Taxonomy" id="2840699"/>
    <lineage>
        <taxon>Bacteria</taxon>
        <taxon>Bacillati</taxon>
        <taxon>Bacillota</taxon>
        <taxon>Clostridia</taxon>
        <taxon>Eubacteriales</taxon>
        <taxon>Candidatus Avimonoglobus</taxon>
    </lineage>
</organism>
<proteinExistence type="predicted"/>
<dbReference type="Proteomes" id="UP000824111">
    <property type="component" value="Unassembled WGS sequence"/>
</dbReference>
<keyword evidence="1" id="KW-1133">Transmembrane helix</keyword>
<reference evidence="2" key="2">
    <citation type="journal article" date="2021" name="PeerJ">
        <title>Extensive microbial diversity within the chicken gut microbiome revealed by metagenomics and culture.</title>
        <authorList>
            <person name="Gilroy R."/>
            <person name="Ravi A."/>
            <person name="Getino M."/>
            <person name="Pursley I."/>
            <person name="Horton D.L."/>
            <person name="Alikhan N.F."/>
            <person name="Baker D."/>
            <person name="Gharbi K."/>
            <person name="Hall N."/>
            <person name="Watson M."/>
            <person name="Adriaenssens E.M."/>
            <person name="Foster-Nyarko E."/>
            <person name="Jarju S."/>
            <person name="Secka A."/>
            <person name="Antonio M."/>
            <person name="Oren A."/>
            <person name="Chaudhuri R.R."/>
            <person name="La Ragione R."/>
            <person name="Hildebrand F."/>
            <person name="Pallen M.J."/>
        </authorList>
    </citation>
    <scope>NUCLEOTIDE SEQUENCE</scope>
    <source>
        <strain evidence="2">ChiSjej4B22-9803</strain>
    </source>
</reference>
<feature type="transmembrane region" description="Helical" evidence="1">
    <location>
        <begin position="63"/>
        <end position="81"/>
    </location>
</feature>
<evidence type="ECO:0000313" key="3">
    <source>
        <dbReference type="Proteomes" id="UP000824111"/>
    </source>
</evidence>
<reference evidence="2" key="1">
    <citation type="submission" date="2020-10" db="EMBL/GenBank/DDBJ databases">
        <authorList>
            <person name="Gilroy R."/>
        </authorList>
    </citation>
    <scope>NUCLEOTIDE SEQUENCE</scope>
    <source>
        <strain evidence="2">ChiSjej4B22-9803</strain>
    </source>
</reference>
<dbReference type="AlphaFoldDB" id="A0A9D1S6H2"/>